<keyword evidence="7" id="KW-1185">Reference proteome</keyword>
<dbReference type="InterPro" id="IPR036388">
    <property type="entry name" value="WH-like_DNA-bd_sf"/>
</dbReference>
<dbReference type="AlphaFoldDB" id="A0A9X1B914"/>
<organism evidence="6 7">
    <name type="scientific">Thiocapsa imhoffii</name>
    <dbReference type="NCBI Taxonomy" id="382777"/>
    <lineage>
        <taxon>Bacteria</taxon>
        <taxon>Pseudomonadati</taxon>
        <taxon>Pseudomonadota</taxon>
        <taxon>Gammaproteobacteria</taxon>
        <taxon>Chromatiales</taxon>
        <taxon>Chromatiaceae</taxon>
        <taxon>Thiocapsa</taxon>
    </lineage>
</organism>
<dbReference type="FunFam" id="1.10.10.10:FF:000001">
    <property type="entry name" value="LysR family transcriptional regulator"/>
    <property type="match status" value="1"/>
</dbReference>
<reference evidence="6 7" key="1">
    <citation type="journal article" date="2020" name="Microorganisms">
        <title>Osmotic Adaptation and Compatible Solute Biosynthesis of Phototrophic Bacteria as Revealed from Genome Analyses.</title>
        <authorList>
            <person name="Imhoff J.F."/>
            <person name="Rahn T."/>
            <person name="Kunzel S."/>
            <person name="Keller A."/>
            <person name="Neulinger S.C."/>
        </authorList>
    </citation>
    <scope>NUCLEOTIDE SEQUENCE [LARGE SCALE GENOMIC DNA]</scope>
    <source>
        <strain evidence="6 7">DSM 21303</strain>
    </source>
</reference>
<evidence type="ECO:0000313" key="7">
    <source>
        <dbReference type="Proteomes" id="UP001138802"/>
    </source>
</evidence>
<protein>
    <submittedName>
        <fullName evidence="6">LysR family transcriptional regulator</fullName>
    </submittedName>
</protein>
<evidence type="ECO:0000259" key="5">
    <source>
        <dbReference type="PROSITE" id="PS50931"/>
    </source>
</evidence>
<accession>A0A9X1B914</accession>
<dbReference type="InterPro" id="IPR058163">
    <property type="entry name" value="LysR-type_TF_proteobact-type"/>
</dbReference>
<dbReference type="Proteomes" id="UP001138802">
    <property type="component" value="Unassembled WGS sequence"/>
</dbReference>
<comment type="similarity">
    <text evidence="1">Belongs to the LysR transcriptional regulatory family.</text>
</comment>
<dbReference type="Gene3D" id="3.40.190.290">
    <property type="match status" value="1"/>
</dbReference>
<dbReference type="RefSeq" id="WP_200388201.1">
    <property type="nucleotide sequence ID" value="NZ_NRSD01000012.1"/>
</dbReference>
<dbReference type="InterPro" id="IPR000847">
    <property type="entry name" value="LysR_HTH_N"/>
</dbReference>
<comment type="caution">
    <text evidence="6">The sequence shown here is derived from an EMBL/GenBank/DDBJ whole genome shotgun (WGS) entry which is preliminary data.</text>
</comment>
<dbReference type="GO" id="GO:0003700">
    <property type="term" value="F:DNA-binding transcription factor activity"/>
    <property type="evidence" value="ECO:0007669"/>
    <property type="project" value="InterPro"/>
</dbReference>
<dbReference type="PANTHER" id="PTHR30537:SF5">
    <property type="entry name" value="HTH-TYPE TRANSCRIPTIONAL ACTIVATOR TTDR-RELATED"/>
    <property type="match status" value="1"/>
</dbReference>
<sequence>MERIDPNDLLFFAQVADSGSFRGAAERLNLPKSTLSRRISQLEERLGERLLLRTTRRLTLTELGESVLAHARQLGEEVDAVRALAEQRQAEPSGRLRVSMPGDFATQLLANMLCEFVARHPGVWLELDLSPRRVDLLAEGFDLAVRTGVLEDDALLVARPLAVFEIGLYAAPGYLTRAGRPQHPDELSRHHLLCLLSRGGESSQWHLSTAGRTWTGQHGCRASANSPDILIALAIAESGIAAIPACYAAAPLARGQLQRVLPDWTLPRQTAWAVFPGRRLMPIKTRRFIDMLEAALRQAPGIRQKDPREATHP</sequence>
<dbReference type="PROSITE" id="PS50931">
    <property type="entry name" value="HTH_LYSR"/>
    <property type="match status" value="1"/>
</dbReference>
<keyword evidence="3" id="KW-0238">DNA-binding</keyword>
<gene>
    <name evidence="6" type="ORF">CKO25_12205</name>
</gene>
<keyword evidence="2" id="KW-0805">Transcription regulation</keyword>
<evidence type="ECO:0000256" key="3">
    <source>
        <dbReference type="ARBA" id="ARBA00023125"/>
    </source>
</evidence>
<dbReference type="InterPro" id="IPR036390">
    <property type="entry name" value="WH_DNA-bd_sf"/>
</dbReference>
<dbReference type="PANTHER" id="PTHR30537">
    <property type="entry name" value="HTH-TYPE TRANSCRIPTIONAL REGULATOR"/>
    <property type="match status" value="1"/>
</dbReference>
<evidence type="ECO:0000256" key="1">
    <source>
        <dbReference type="ARBA" id="ARBA00009437"/>
    </source>
</evidence>
<evidence type="ECO:0000256" key="4">
    <source>
        <dbReference type="ARBA" id="ARBA00023163"/>
    </source>
</evidence>
<evidence type="ECO:0000256" key="2">
    <source>
        <dbReference type="ARBA" id="ARBA00023015"/>
    </source>
</evidence>
<dbReference type="InterPro" id="IPR005119">
    <property type="entry name" value="LysR_subst-bd"/>
</dbReference>
<dbReference type="Pfam" id="PF00126">
    <property type="entry name" value="HTH_1"/>
    <property type="match status" value="1"/>
</dbReference>
<evidence type="ECO:0000313" key="6">
    <source>
        <dbReference type="EMBL" id="MBK1645392.1"/>
    </source>
</evidence>
<dbReference type="SUPFAM" id="SSF53850">
    <property type="entry name" value="Periplasmic binding protein-like II"/>
    <property type="match status" value="1"/>
</dbReference>
<proteinExistence type="inferred from homology"/>
<dbReference type="EMBL" id="NRSD01000012">
    <property type="protein sequence ID" value="MBK1645392.1"/>
    <property type="molecule type" value="Genomic_DNA"/>
</dbReference>
<dbReference type="CDD" id="cd08422">
    <property type="entry name" value="PBP2_CrgA_like"/>
    <property type="match status" value="1"/>
</dbReference>
<dbReference type="Pfam" id="PF03466">
    <property type="entry name" value="LysR_substrate"/>
    <property type="match status" value="1"/>
</dbReference>
<dbReference type="GO" id="GO:0003677">
    <property type="term" value="F:DNA binding"/>
    <property type="evidence" value="ECO:0007669"/>
    <property type="project" value="UniProtKB-KW"/>
</dbReference>
<name>A0A9X1B914_9GAMM</name>
<dbReference type="Gene3D" id="1.10.10.10">
    <property type="entry name" value="Winged helix-like DNA-binding domain superfamily/Winged helix DNA-binding domain"/>
    <property type="match status" value="1"/>
</dbReference>
<keyword evidence="4" id="KW-0804">Transcription</keyword>
<feature type="domain" description="HTH lysR-type" evidence="5">
    <location>
        <begin position="4"/>
        <end position="61"/>
    </location>
</feature>
<dbReference type="SUPFAM" id="SSF46785">
    <property type="entry name" value="Winged helix' DNA-binding domain"/>
    <property type="match status" value="1"/>
</dbReference>